<sequence length="194" mass="22647">MIRTLRKQVDGMTSIWLIYRDGRKLYTYHGVMDEIRQDDMKQAMEKRHLFRYQAKCRMNTWISEKQAEGYIFEDVFGLTPNRKKRQTFKRRMIGLASLLISVGLFLVVTPFLVSPNIIAVLALLQMGMVVFSKDYLPGWLRTVCFISCCVMNIEYREGLYAGFAIGTGTLLLFYIRNIYNQTDFLAEQPNHTSI</sequence>
<proteinExistence type="predicted"/>
<dbReference type="Proteomes" id="UP000439752">
    <property type="component" value="Unassembled WGS sequence"/>
</dbReference>
<name>A0A653I6S6_9BACL</name>
<keyword evidence="1" id="KW-0812">Transmembrane</keyword>
<feature type="transmembrane region" description="Helical" evidence="1">
    <location>
        <begin position="92"/>
        <end position="111"/>
    </location>
</feature>
<protein>
    <submittedName>
        <fullName evidence="2">Uncharacterized protein</fullName>
    </submittedName>
</protein>
<accession>A0A653I6S6</accession>
<evidence type="ECO:0000313" key="3">
    <source>
        <dbReference type="Proteomes" id="UP000439752"/>
    </source>
</evidence>
<feature type="transmembrane region" description="Helical" evidence="1">
    <location>
        <begin position="117"/>
        <end position="136"/>
    </location>
</feature>
<keyword evidence="1" id="KW-1133">Transmembrane helix</keyword>
<dbReference type="AlphaFoldDB" id="A0A653I6S6"/>
<organism evidence="2 3">
    <name type="scientific">Exiguobacterium oxidotolerans</name>
    <dbReference type="NCBI Taxonomy" id="223958"/>
    <lineage>
        <taxon>Bacteria</taxon>
        <taxon>Bacillati</taxon>
        <taxon>Bacillota</taxon>
        <taxon>Bacilli</taxon>
        <taxon>Bacillales</taxon>
        <taxon>Bacillales Family XII. Incertae Sedis</taxon>
        <taxon>Exiguobacterium</taxon>
    </lineage>
</organism>
<keyword evidence="3" id="KW-1185">Reference proteome</keyword>
<evidence type="ECO:0000313" key="2">
    <source>
        <dbReference type="EMBL" id="VWX34559.1"/>
    </source>
</evidence>
<dbReference type="EMBL" id="CABWKQ010000011">
    <property type="protein sequence ID" value="VWX34559.1"/>
    <property type="molecule type" value="Genomic_DNA"/>
</dbReference>
<keyword evidence="1" id="KW-0472">Membrane</keyword>
<gene>
    <name evidence="2" type="ORF">EXIGUO9Y_190043</name>
</gene>
<dbReference type="RefSeq" id="WP_159172992.1">
    <property type="nucleotide sequence ID" value="NZ_LR732311.1"/>
</dbReference>
<reference evidence="2 3" key="1">
    <citation type="submission" date="2019-10" db="EMBL/GenBank/DDBJ databases">
        <authorList>
            <person name="Karimi E."/>
        </authorList>
    </citation>
    <scope>NUCLEOTIDE SEQUENCE [LARGE SCALE GENOMIC DNA]</scope>
    <source>
        <strain evidence="2">Exiguobacterium sp. 9Y</strain>
    </source>
</reference>
<feature type="transmembrane region" description="Helical" evidence="1">
    <location>
        <begin position="157"/>
        <end position="175"/>
    </location>
</feature>
<evidence type="ECO:0000256" key="1">
    <source>
        <dbReference type="SAM" id="Phobius"/>
    </source>
</evidence>